<evidence type="ECO:0000259" key="6">
    <source>
        <dbReference type="Pfam" id="PF24633"/>
    </source>
</evidence>
<feature type="compositionally biased region" description="Basic residues" evidence="2">
    <location>
        <begin position="1471"/>
        <end position="1481"/>
    </location>
</feature>
<dbReference type="CDD" id="cd00185">
    <property type="entry name" value="TNFRSF"/>
    <property type="match status" value="1"/>
</dbReference>
<evidence type="ECO:0000259" key="5">
    <source>
        <dbReference type="Pfam" id="PF07699"/>
    </source>
</evidence>
<feature type="region of interest" description="Disordered" evidence="2">
    <location>
        <begin position="1530"/>
        <end position="1632"/>
    </location>
</feature>
<dbReference type="SUPFAM" id="SSF57184">
    <property type="entry name" value="Growth factor receptor domain"/>
    <property type="match status" value="1"/>
</dbReference>
<feature type="region of interest" description="Disordered" evidence="2">
    <location>
        <begin position="1651"/>
        <end position="1726"/>
    </location>
</feature>
<feature type="domain" description="Tyrosine-protein kinase ephrin type A/B receptor-like" evidence="5">
    <location>
        <begin position="362"/>
        <end position="404"/>
    </location>
</feature>
<feature type="region of interest" description="Disordered" evidence="2">
    <location>
        <begin position="87"/>
        <end position="116"/>
    </location>
</feature>
<feature type="transmembrane region" description="Helical" evidence="3">
    <location>
        <begin position="474"/>
        <end position="494"/>
    </location>
</feature>
<feature type="compositionally biased region" description="Basic and acidic residues" evidence="2">
    <location>
        <begin position="98"/>
        <end position="111"/>
    </location>
</feature>
<feature type="coiled-coil region" evidence="1">
    <location>
        <begin position="1423"/>
        <end position="1450"/>
    </location>
</feature>
<feature type="compositionally biased region" description="Basic and acidic residues" evidence="2">
    <location>
        <begin position="734"/>
        <end position="748"/>
    </location>
</feature>
<dbReference type="InterPro" id="IPR056047">
    <property type="entry name" value="CRMPA-like_DUF7630"/>
</dbReference>
<dbReference type="PANTHER" id="PTHR11319:SF35">
    <property type="entry name" value="OUTER MEMBRANE PROTEIN PMPC-RELATED"/>
    <property type="match status" value="1"/>
</dbReference>
<name>A0A0G4F1Q1_9ALVE</name>
<feature type="transmembrane region" description="Helical" evidence="3">
    <location>
        <begin position="968"/>
        <end position="990"/>
    </location>
</feature>
<dbReference type="Pfam" id="PF24633">
    <property type="entry name" value="DUF7630"/>
    <property type="match status" value="1"/>
</dbReference>
<feature type="transmembrane region" description="Helical" evidence="3">
    <location>
        <begin position="845"/>
        <end position="865"/>
    </location>
</feature>
<feature type="transmembrane region" description="Helical" evidence="3">
    <location>
        <begin position="871"/>
        <end position="896"/>
    </location>
</feature>
<dbReference type="EMBL" id="CDMZ01000054">
    <property type="protein sequence ID" value="CEM05520.1"/>
    <property type="molecule type" value="Genomic_DNA"/>
</dbReference>
<organism evidence="7">
    <name type="scientific">Chromera velia CCMP2878</name>
    <dbReference type="NCBI Taxonomy" id="1169474"/>
    <lineage>
        <taxon>Eukaryota</taxon>
        <taxon>Sar</taxon>
        <taxon>Alveolata</taxon>
        <taxon>Colpodellida</taxon>
        <taxon>Chromeraceae</taxon>
        <taxon>Chromera</taxon>
    </lineage>
</organism>
<feature type="region of interest" description="Disordered" evidence="2">
    <location>
        <begin position="719"/>
        <end position="764"/>
    </location>
</feature>
<feature type="compositionally biased region" description="Polar residues" evidence="2">
    <location>
        <begin position="723"/>
        <end position="733"/>
    </location>
</feature>
<feature type="transmembrane region" description="Helical" evidence="3">
    <location>
        <begin position="515"/>
        <end position="533"/>
    </location>
</feature>
<dbReference type="SMART" id="SM01411">
    <property type="entry name" value="Ephrin_rec_like"/>
    <property type="match status" value="2"/>
</dbReference>
<evidence type="ECO:0000256" key="2">
    <source>
        <dbReference type="SAM" id="MobiDB-lite"/>
    </source>
</evidence>
<dbReference type="VEuPathDB" id="CryptoDB:Cvel_14651"/>
<evidence type="ECO:0000256" key="1">
    <source>
        <dbReference type="SAM" id="Coils"/>
    </source>
</evidence>
<feature type="region of interest" description="Disordered" evidence="2">
    <location>
        <begin position="782"/>
        <end position="806"/>
    </location>
</feature>
<dbReference type="InterPro" id="IPR009030">
    <property type="entry name" value="Growth_fac_rcpt_cys_sf"/>
</dbReference>
<proteinExistence type="predicted"/>
<keyword evidence="3" id="KW-0812">Transmembrane</keyword>
<evidence type="ECO:0000256" key="4">
    <source>
        <dbReference type="SAM" id="SignalP"/>
    </source>
</evidence>
<feature type="compositionally biased region" description="Acidic residues" evidence="2">
    <location>
        <begin position="749"/>
        <end position="761"/>
    </location>
</feature>
<feature type="compositionally biased region" description="Low complexity" evidence="2">
    <location>
        <begin position="1212"/>
        <end position="1222"/>
    </location>
</feature>
<feature type="domain" description="Tyrosine-protein kinase ephrin type A/B receptor-like" evidence="5">
    <location>
        <begin position="312"/>
        <end position="359"/>
    </location>
</feature>
<feature type="region of interest" description="Disordered" evidence="2">
    <location>
        <begin position="686"/>
        <end position="706"/>
    </location>
</feature>
<feature type="transmembrane region" description="Helical" evidence="3">
    <location>
        <begin position="1045"/>
        <end position="1063"/>
    </location>
</feature>
<keyword evidence="3" id="KW-1133">Transmembrane helix</keyword>
<feature type="compositionally biased region" description="Low complexity" evidence="2">
    <location>
        <begin position="1589"/>
        <end position="1613"/>
    </location>
</feature>
<feature type="signal peptide" evidence="4">
    <location>
        <begin position="1"/>
        <end position="30"/>
    </location>
</feature>
<keyword evidence="3" id="KW-0472">Membrane</keyword>
<feature type="domain" description="DUF7630" evidence="6">
    <location>
        <begin position="425"/>
        <end position="469"/>
    </location>
</feature>
<feature type="compositionally biased region" description="Polar residues" evidence="2">
    <location>
        <begin position="1554"/>
        <end position="1563"/>
    </location>
</feature>
<feature type="transmembrane region" description="Helical" evidence="3">
    <location>
        <begin position="903"/>
        <end position="924"/>
    </location>
</feature>
<accession>A0A0G4F1Q1</accession>
<keyword evidence="1" id="KW-0175">Coiled coil</keyword>
<feature type="compositionally biased region" description="Low complexity" evidence="2">
    <location>
        <begin position="1666"/>
        <end position="1676"/>
    </location>
</feature>
<evidence type="ECO:0000256" key="3">
    <source>
        <dbReference type="SAM" id="Phobius"/>
    </source>
</evidence>
<sequence length="1736" mass="189519">MEAASRPQALVKATVLWFLVFLLLPEEARSSQHRCHVTLSPSLILPGSAVTVQVTGDRQWKTQNQSHHTLLTFQRRKQDKPALRVPAALKTDDDEGTEERRRNVRRLDQPHTPDQTDWLVNIPTNIEGGLFDARLEALQYSHCRLAGPVYVLSADDIASVLLLEETPKTAAQITVNLRASSPLRAAAEGRHPFSSVPLHLHLRRKPSDLNSDEAPISIPGQLAGLFQWVFPLTTSTRLPVLPPFGHTSPLEGLSVSLSVADSSFVDVGLVGSVLERHSLSLNVETAKDKRALQSCSAGYEASGGSCVACSAGTYSAAAGDSCSSCNAGTFAASSGATSCTECPAGAFANSTGSSSCTECYPGSYSADTGNVRCSKCQMDFYAPVGGSESCLTCASGAICDSTGTVLPATAANYFRYGPDTDPLYLKCPVKGACLGEEENECYKGSTGFLCGSCEENYERWIAPLKCQACPATTIAALVIVAGFAAYSLMIWYLSKEAESAGLDKNDITSVVLKSILNYVVLLAVVFVAAPTSYPKWISEIVHAVELYERPFAWLSFGCLLRKEFAPTHEILSKAVVAFIFPVVAVFLIFLAQFLYSIIAPLACKRNMRNHEISCALPTDLAVFAEKRATVAAAAARAQALNGRGEGEGDDDVAMSVYGQQSRMQSFAASERSRSFSALLADPLFEQQGEVSESRGRPGGMGGFQGLSDAQYAKWRRNTVEDLSPSTRQQLRSHTLQEIRRQHSEKQQQEEAEEELGGEGEGEGGRANAVAIADEGASINISRIFSPKPRNEKAPEKEKPPETEEEQVERVLAEIEATDDADQHSASSAPLLLEAGRFRWNAAKRILRGAVPTLIILFFVVGGFFWGSFHAILFFVVGGFFWGSFHAILFFVVGGFFWGSFHAILFFVVGGFFWGSFHAILFFVVHPIINVVLADTLACKYYEEVDRTVHHNDSELDCRGETYRRFLPLVYSGIAIWGFGIPLAAYAILFFNRHHLQSTWCRLQFGFLYNGYQLRFYYWECVIMAREVLVHYLLVLDIEYESKLTLFVVVGLILVTLQAAANPFDSRAYGALNTLEMLSLWCFTISAIGNLFWVNPTGNQNVDIALMVILVGVSNLLYLLYAAGLLFGGAKFQRAALGFSRMISPMTWLGMCISRKQREIKVPRSNSRGLLRKHSFFDRFTQRARRASDALLRRGSKVGQEVSQRGEGENQNPVSPASSVVSPGDEREQMRKRGRTRSTVQIKIEPEDLEAQKGGGNLEGVDLEEGRLVEENAEGACPVGSLSPPKMQVLSLQEGKGEAESSSLKKAGGIAGEEEGVEETGERRASGGKESQDESAVPASSPPVPVEETGPVSILREKEVGGGDFQATASGPNRKETFMRRATHAIQQTADFVAGYMLDEQVEFYDFGFVEAMTKRAFKAVYERQVAIQELEALRQEKSKWSLKHAQLRLKTFMRSARHVLKLNKDKSRQKSRERHRTKRRPTAVLDAVNITVPELQIAIMDLMYSNYPKAFYQNALHRAAQKMHLESQNTMNRAPSFGGDATGGGECLGGPSSRLGSRQQSMHSMDRNLHKSFTAPIGGGQSRRESQQSERSSGGKSMRMASSAMMKRSSLLRGPGGDGGTSTPKAPEQSQRNMMRASVSFMEPNRAALSESLSGGMHGGQGGYAGSDSESSSGEELMPKRSAQGGGGGVGEAVGDSQAPEMKKKEEVETDQEEAGVLGMSTTEVNDAVERVLTEM</sequence>
<feature type="compositionally biased region" description="Gly residues" evidence="2">
    <location>
        <begin position="1656"/>
        <end position="1665"/>
    </location>
</feature>
<feature type="compositionally biased region" description="Polar residues" evidence="2">
    <location>
        <begin position="1621"/>
        <end position="1632"/>
    </location>
</feature>
<feature type="transmembrane region" description="Helical" evidence="3">
    <location>
        <begin position="574"/>
        <end position="598"/>
    </location>
</feature>
<feature type="region of interest" description="Disordered" evidence="2">
    <location>
        <begin position="1289"/>
        <end position="1349"/>
    </location>
</feature>
<dbReference type="Gene3D" id="2.10.50.10">
    <property type="entry name" value="Tumor Necrosis Factor Receptor, subunit A, domain 2"/>
    <property type="match status" value="2"/>
</dbReference>
<feature type="region of interest" description="Disordered" evidence="2">
    <location>
        <begin position="1193"/>
        <end position="1258"/>
    </location>
</feature>
<protein>
    <submittedName>
        <fullName evidence="7">Uncharacterized protein</fullName>
    </submittedName>
</protein>
<feature type="region of interest" description="Disordered" evidence="2">
    <location>
        <begin position="1462"/>
        <end position="1481"/>
    </location>
</feature>
<feature type="chain" id="PRO_5005187962" evidence="4">
    <location>
        <begin position="31"/>
        <end position="1736"/>
    </location>
</feature>
<feature type="transmembrane region" description="Helical" evidence="3">
    <location>
        <begin position="1070"/>
        <end position="1091"/>
    </location>
</feature>
<evidence type="ECO:0000313" key="7">
    <source>
        <dbReference type="EMBL" id="CEM05520.1"/>
    </source>
</evidence>
<reference evidence="7" key="1">
    <citation type="submission" date="2014-11" db="EMBL/GenBank/DDBJ databases">
        <authorList>
            <person name="Otto D Thomas"/>
            <person name="Naeem Raeece"/>
        </authorList>
    </citation>
    <scope>NUCLEOTIDE SEQUENCE</scope>
</reference>
<dbReference type="Pfam" id="PF07699">
    <property type="entry name" value="Ephrin_rec_like"/>
    <property type="match status" value="2"/>
</dbReference>
<feature type="compositionally biased region" description="Basic and acidic residues" evidence="2">
    <location>
        <begin position="788"/>
        <end position="806"/>
    </location>
</feature>
<keyword evidence="4" id="KW-0732">Signal</keyword>
<feature type="compositionally biased region" description="Basic and acidic residues" evidence="2">
    <location>
        <begin position="1319"/>
        <end position="1331"/>
    </location>
</feature>
<feature type="transmembrane region" description="Helical" evidence="3">
    <location>
        <begin position="1103"/>
        <end position="1126"/>
    </location>
</feature>
<dbReference type="InterPro" id="IPR011641">
    <property type="entry name" value="Tyr-kin_ephrin_A/B_rcpt-like"/>
</dbReference>
<gene>
    <name evidence="7" type="ORF">Cvel_14651</name>
</gene>
<dbReference type="PANTHER" id="PTHR11319">
    <property type="entry name" value="G PROTEIN-COUPLED RECEPTOR-RELATED"/>
    <property type="match status" value="1"/>
</dbReference>